<protein>
    <submittedName>
        <fullName evidence="5">Prostaglandin-H2 D-isomerase-like</fullName>
    </submittedName>
</protein>
<dbReference type="RefSeq" id="XP_018601993.2">
    <property type="nucleotide sequence ID" value="XM_018746477.2"/>
</dbReference>
<dbReference type="Gene3D" id="2.40.128.20">
    <property type="match status" value="1"/>
</dbReference>
<name>A0A8C9V0A2_SCLFO</name>
<evidence type="ECO:0000259" key="4">
    <source>
        <dbReference type="Pfam" id="PF00061"/>
    </source>
</evidence>
<comment type="similarity">
    <text evidence="1 2">Belongs to the calycin superfamily. Lipocalin family.</text>
</comment>
<evidence type="ECO:0000313" key="5">
    <source>
        <dbReference type="Ensembl" id="ENSSFOP00015011288.2"/>
    </source>
</evidence>
<dbReference type="GeneTree" id="ENSGT01120000271921"/>
<dbReference type="PANTHER" id="PTHR11430:SF63">
    <property type="entry name" value="LOC555483 PROTEIN-RELATED"/>
    <property type="match status" value="1"/>
</dbReference>
<dbReference type="SUPFAM" id="SSF50814">
    <property type="entry name" value="Lipocalins"/>
    <property type="match status" value="1"/>
</dbReference>
<accession>A0A8C9V0A2</accession>
<evidence type="ECO:0000256" key="2">
    <source>
        <dbReference type="RuleBase" id="RU003695"/>
    </source>
</evidence>
<proteinExistence type="inferred from homology"/>
<dbReference type="Pfam" id="PF00061">
    <property type="entry name" value="Lipocalin"/>
    <property type="match status" value="1"/>
</dbReference>
<evidence type="ECO:0000256" key="3">
    <source>
        <dbReference type="SAM" id="SignalP"/>
    </source>
</evidence>
<evidence type="ECO:0000256" key="1">
    <source>
        <dbReference type="ARBA" id="ARBA00006889"/>
    </source>
</evidence>
<dbReference type="PRINTS" id="PR00179">
    <property type="entry name" value="LIPOCALIN"/>
</dbReference>
<feature type="domain" description="Lipocalin/cytosolic fatty-acid binding" evidence="4">
    <location>
        <begin position="34"/>
        <end position="172"/>
    </location>
</feature>
<reference evidence="5" key="2">
    <citation type="submission" date="2025-08" db="UniProtKB">
        <authorList>
            <consortium name="Ensembl"/>
        </authorList>
    </citation>
    <scope>IDENTIFICATION</scope>
</reference>
<organism evidence="5 6">
    <name type="scientific">Scleropages formosus</name>
    <name type="common">Asian bonytongue</name>
    <name type="synonym">Osteoglossum formosum</name>
    <dbReference type="NCBI Taxonomy" id="113540"/>
    <lineage>
        <taxon>Eukaryota</taxon>
        <taxon>Metazoa</taxon>
        <taxon>Chordata</taxon>
        <taxon>Craniata</taxon>
        <taxon>Vertebrata</taxon>
        <taxon>Euteleostomi</taxon>
        <taxon>Actinopterygii</taxon>
        <taxon>Neopterygii</taxon>
        <taxon>Teleostei</taxon>
        <taxon>Osteoglossocephala</taxon>
        <taxon>Osteoglossomorpha</taxon>
        <taxon>Osteoglossiformes</taxon>
        <taxon>Osteoglossidae</taxon>
        <taxon>Scleropages</taxon>
    </lineage>
</organism>
<dbReference type="AlphaFoldDB" id="A0A8C9V0A2"/>
<dbReference type="Proteomes" id="UP000694397">
    <property type="component" value="Chromosome 1"/>
</dbReference>
<dbReference type="OrthoDB" id="9627583at2759"/>
<dbReference type="InterPro" id="IPR012674">
    <property type="entry name" value="Calycin"/>
</dbReference>
<dbReference type="GeneID" id="108930967"/>
<sequence>MKLIAMLFFAMLFCLSWVSATIEPQKDFDLQKFAGKWYRVASASNSPRFAHYKDKLRVAMVMMTPQENGDINATVWKQKSSGCYNTAVTYQKTAVPGKFTYFCKSHLRTKEIIVVETDYVEYALTLKYKDRTKEFSYLSLYTRREKLEPEPLEKLKEFSLSQGLPKESVVIMPAPREDCLPNNV</sequence>
<feature type="signal peptide" evidence="3">
    <location>
        <begin position="1"/>
        <end position="20"/>
    </location>
</feature>
<dbReference type="InterPro" id="IPR022272">
    <property type="entry name" value="Lipocalin_CS"/>
</dbReference>
<dbReference type="PROSITE" id="PS00213">
    <property type="entry name" value="LIPOCALIN"/>
    <property type="match status" value="1"/>
</dbReference>
<dbReference type="InterPro" id="IPR000566">
    <property type="entry name" value="Lipocln_cytosolic_FA-bd_dom"/>
</dbReference>
<evidence type="ECO:0000313" key="6">
    <source>
        <dbReference type="Proteomes" id="UP000694397"/>
    </source>
</evidence>
<reference evidence="5 6" key="1">
    <citation type="submission" date="2019-04" db="EMBL/GenBank/DDBJ databases">
        <authorList>
            <consortium name="Wellcome Sanger Institute Data Sharing"/>
        </authorList>
    </citation>
    <scope>NUCLEOTIDE SEQUENCE [LARGE SCALE GENOMIC DNA]</scope>
</reference>
<dbReference type="PRINTS" id="PR01254">
    <property type="entry name" value="PGNDSYNTHASE"/>
</dbReference>
<feature type="chain" id="PRO_5034362718" evidence="3">
    <location>
        <begin position="21"/>
        <end position="184"/>
    </location>
</feature>
<gene>
    <name evidence="5" type="primary">lcn15</name>
</gene>
<dbReference type="InterPro" id="IPR002345">
    <property type="entry name" value="Lipocalin"/>
</dbReference>
<dbReference type="PANTHER" id="PTHR11430">
    <property type="entry name" value="LIPOCALIN"/>
    <property type="match status" value="1"/>
</dbReference>
<keyword evidence="6" id="KW-1185">Reference proteome</keyword>
<keyword evidence="3" id="KW-0732">Signal</keyword>
<dbReference type="Ensembl" id="ENSSFOT00015011437.2">
    <property type="protein sequence ID" value="ENSSFOP00015011288.2"/>
    <property type="gene ID" value="ENSSFOG00015007285.2"/>
</dbReference>
<dbReference type="GO" id="GO:0036094">
    <property type="term" value="F:small molecule binding"/>
    <property type="evidence" value="ECO:0007669"/>
    <property type="project" value="InterPro"/>
</dbReference>
<reference evidence="5" key="3">
    <citation type="submission" date="2025-09" db="UniProtKB">
        <authorList>
            <consortium name="Ensembl"/>
        </authorList>
    </citation>
    <scope>IDENTIFICATION</scope>
</reference>